<feature type="transmembrane region" description="Helical" evidence="2">
    <location>
        <begin position="410"/>
        <end position="432"/>
    </location>
</feature>
<sequence length="435" mass="48876">MSALSSGALTLLQAAHRYMCSEFQRRFYSAEFTNWIRRSTGRLCTELTPPSNRLWLDREPLESPTLSGISGLSSGAETIATFIDSLTLEQYHRICNCNLAQYQRFDICVSTAPTLGAIFHRSNGLLEDSVEIAFLPSAEVPGLSNWTTFEGGTGEVMPEGWTWYFFSGDVINRIFRLVFSISPSRHTWISQANHVFRCLHIMANFEDYVFLQGIDFELDISETIGGPPEGFLFLCPPEDFRTGPSSFGFPACPAYWSLDPSGIDFLSPEDATRLGFPSFKLTTAVHGYSWRASVYNGLRQFHRAKGFDPYSQDLARHLKLPLYQLSYQFDAAFARATAEDLEDSDRHLPYSTDPDSEGLHTSTCGEANIDSELSCSGEDDPDIESESYGVEVPGGEYVPELPTLYEELPWALQPIMGMKFFLILFLGLSWVYEHV</sequence>
<protein>
    <submittedName>
        <fullName evidence="3">Uncharacterized protein</fullName>
    </submittedName>
</protein>
<accession>A0A8H7DIZ4</accession>
<evidence type="ECO:0000256" key="2">
    <source>
        <dbReference type="SAM" id="Phobius"/>
    </source>
</evidence>
<comment type="caution">
    <text evidence="3">The sequence shown here is derived from an EMBL/GenBank/DDBJ whole genome shotgun (WGS) entry which is preliminary data.</text>
</comment>
<evidence type="ECO:0000256" key="1">
    <source>
        <dbReference type="SAM" id="MobiDB-lite"/>
    </source>
</evidence>
<evidence type="ECO:0000313" key="3">
    <source>
        <dbReference type="EMBL" id="KAF7377139.1"/>
    </source>
</evidence>
<keyword evidence="2" id="KW-0472">Membrane</keyword>
<evidence type="ECO:0000313" key="4">
    <source>
        <dbReference type="Proteomes" id="UP000623467"/>
    </source>
</evidence>
<dbReference type="OrthoDB" id="3063557at2759"/>
<keyword evidence="2" id="KW-1133">Transmembrane helix</keyword>
<gene>
    <name evidence="3" type="ORF">MSAN_00133000</name>
</gene>
<dbReference type="EMBL" id="JACAZH010000001">
    <property type="protein sequence ID" value="KAF7377139.1"/>
    <property type="molecule type" value="Genomic_DNA"/>
</dbReference>
<feature type="region of interest" description="Disordered" evidence="1">
    <location>
        <begin position="344"/>
        <end position="363"/>
    </location>
</feature>
<proteinExistence type="predicted"/>
<keyword evidence="4" id="KW-1185">Reference proteome</keyword>
<dbReference type="Proteomes" id="UP000623467">
    <property type="component" value="Unassembled WGS sequence"/>
</dbReference>
<keyword evidence="2" id="KW-0812">Transmembrane</keyword>
<dbReference type="AlphaFoldDB" id="A0A8H7DIZ4"/>
<name>A0A8H7DIZ4_9AGAR</name>
<organism evidence="3 4">
    <name type="scientific">Mycena sanguinolenta</name>
    <dbReference type="NCBI Taxonomy" id="230812"/>
    <lineage>
        <taxon>Eukaryota</taxon>
        <taxon>Fungi</taxon>
        <taxon>Dikarya</taxon>
        <taxon>Basidiomycota</taxon>
        <taxon>Agaricomycotina</taxon>
        <taxon>Agaricomycetes</taxon>
        <taxon>Agaricomycetidae</taxon>
        <taxon>Agaricales</taxon>
        <taxon>Marasmiineae</taxon>
        <taxon>Mycenaceae</taxon>
        <taxon>Mycena</taxon>
    </lineage>
</organism>
<reference evidence="3" key="1">
    <citation type="submission" date="2020-05" db="EMBL/GenBank/DDBJ databases">
        <title>Mycena genomes resolve the evolution of fungal bioluminescence.</title>
        <authorList>
            <person name="Tsai I.J."/>
        </authorList>
    </citation>
    <scope>NUCLEOTIDE SEQUENCE</scope>
    <source>
        <strain evidence="3">160909Yilan</strain>
    </source>
</reference>